<evidence type="ECO:0000256" key="5">
    <source>
        <dbReference type="ARBA" id="ARBA00022777"/>
    </source>
</evidence>
<evidence type="ECO:0000313" key="10">
    <source>
        <dbReference type="Proteomes" id="UP000316343"/>
    </source>
</evidence>
<keyword evidence="10" id="KW-1185">Reference proteome</keyword>
<dbReference type="GO" id="GO:0006164">
    <property type="term" value="P:purine nucleotide biosynthetic process"/>
    <property type="evidence" value="ECO:0007669"/>
    <property type="project" value="TreeGrafter"/>
</dbReference>
<dbReference type="GO" id="GO:0005737">
    <property type="term" value="C:cytoplasm"/>
    <property type="evidence" value="ECO:0007669"/>
    <property type="project" value="TreeGrafter"/>
</dbReference>
<dbReference type="GO" id="GO:0004749">
    <property type="term" value="F:ribose phosphate diphosphokinase activity"/>
    <property type="evidence" value="ECO:0007669"/>
    <property type="project" value="UniProtKB-EC"/>
</dbReference>
<dbReference type="GO" id="GO:0016301">
    <property type="term" value="F:kinase activity"/>
    <property type="evidence" value="ECO:0007669"/>
    <property type="project" value="UniProtKB-KW"/>
</dbReference>
<keyword evidence="2" id="KW-0808">Transferase</keyword>
<proteinExistence type="predicted"/>
<dbReference type="NCBIfam" id="TIGR01251">
    <property type="entry name" value="ribP_PPkin"/>
    <property type="match status" value="1"/>
</dbReference>
<keyword evidence="4" id="KW-0547">Nucleotide-binding</keyword>
<dbReference type="AlphaFoldDB" id="A0A547PFE0"/>
<evidence type="ECO:0000256" key="2">
    <source>
        <dbReference type="ARBA" id="ARBA00022679"/>
    </source>
</evidence>
<dbReference type="InterPro" id="IPR029099">
    <property type="entry name" value="Pribosyltran_N"/>
</dbReference>
<dbReference type="InterPro" id="IPR005946">
    <property type="entry name" value="Rib-P_diPkinase"/>
</dbReference>
<dbReference type="InterPro" id="IPR029057">
    <property type="entry name" value="PRTase-like"/>
</dbReference>
<evidence type="ECO:0000256" key="4">
    <source>
        <dbReference type="ARBA" id="ARBA00022741"/>
    </source>
</evidence>
<dbReference type="EC" id="2.7.6.1" evidence="1"/>
<dbReference type="EMBL" id="VHJK01000001">
    <property type="protein sequence ID" value="TRD12754.1"/>
    <property type="molecule type" value="Genomic_DNA"/>
</dbReference>
<keyword evidence="3" id="KW-0545">Nucleotide biosynthesis</keyword>
<dbReference type="PANTHER" id="PTHR10210:SF32">
    <property type="entry name" value="RIBOSE-PHOSPHATE PYROPHOSPHOKINASE 2"/>
    <property type="match status" value="1"/>
</dbReference>
<evidence type="ECO:0000313" key="9">
    <source>
        <dbReference type="EMBL" id="TRD12754.1"/>
    </source>
</evidence>
<gene>
    <name evidence="9" type="ORF">FGU71_06870</name>
</gene>
<comment type="catalytic activity">
    <reaction evidence="7">
        <text>D-ribose 5-phosphate + ATP = 5-phospho-alpha-D-ribose 1-diphosphate + AMP + H(+)</text>
        <dbReference type="Rhea" id="RHEA:15609"/>
        <dbReference type="ChEBI" id="CHEBI:15378"/>
        <dbReference type="ChEBI" id="CHEBI:30616"/>
        <dbReference type="ChEBI" id="CHEBI:58017"/>
        <dbReference type="ChEBI" id="CHEBI:78346"/>
        <dbReference type="ChEBI" id="CHEBI:456215"/>
        <dbReference type="EC" id="2.7.6.1"/>
    </reaction>
</comment>
<evidence type="ECO:0000256" key="1">
    <source>
        <dbReference type="ARBA" id="ARBA00013247"/>
    </source>
</evidence>
<accession>A0A547PFE0</accession>
<dbReference type="InterPro" id="IPR000836">
    <property type="entry name" value="PRTase_dom"/>
</dbReference>
<dbReference type="GO" id="GO:0002189">
    <property type="term" value="C:ribose phosphate diphosphokinase complex"/>
    <property type="evidence" value="ECO:0007669"/>
    <property type="project" value="TreeGrafter"/>
</dbReference>
<reference evidence="9 10" key="1">
    <citation type="submission" date="2019-06" db="EMBL/GenBank/DDBJ databases">
        <title>Erythrobacter insulae sp. nov., isolated from a tidal flat.</title>
        <authorList>
            <person name="Yoon J.-H."/>
        </authorList>
    </citation>
    <scope>NUCLEOTIDE SEQUENCE [LARGE SCALE GENOMIC DNA]</scope>
    <source>
        <strain evidence="9 10">JBTF-M21</strain>
    </source>
</reference>
<comment type="caution">
    <text evidence="9">The sequence shown here is derived from an EMBL/GenBank/DDBJ whole genome shotgun (WGS) entry which is preliminary data.</text>
</comment>
<dbReference type="Pfam" id="PF13793">
    <property type="entry name" value="Pribosyltran_N"/>
    <property type="match status" value="1"/>
</dbReference>
<dbReference type="Proteomes" id="UP000316343">
    <property type="component" value="Unassembled WGS sequence"/>
</dbReference>
<dbReference type="CDD" id="cd06223">
    <property type="entry name" value="PRTases_typeI"/>
    <property type="match status" value="1"/>
</dbReference>
<dbReference type="GO" id="GO:0006015">
    <property type="term" value="P:5-phosphoribose 1-diphosphate biosynthetic process"/>
    <property type="evidence" value="ECO:0007669"/>
    <property type="project" value="TreeGrafter"/>
</dbReference>
<feature type="domain" description="Ribose-phosphate pyrophosphokinase N-terminal" evidence="8">
    <location>
        <begin position="5"/>
        <end position="122"/>
    </location>
</feature>
<keyword evidence="5 9" id="KW-0418">Kinase</keyword>
<dbReference type="Pfam" id="PF14572">
    <property type="entry name" value="Pribosyl_synth"/>
    <property type="match status" value="1"/>
</dbReference>
<name>A0A547PFE0_9SPHN</name>
<evidence type="ECO:0000256" key="6">
    <source>
        <dbReference type="ARBA" id="ARBA00022840"/>
    </source>
</evidence>
<keyword evidence="6" id="KW-0067">ATP-binding</keyword>
<evidence type="ECO:0000256" key="7">
    <source>
        <dbReference type="ARBA" id="ARBA00049535"/>
    </source>
</evidence>
<organism evidence="9 10">
    <name type="scientific">Erythrobacter insulae</name>
    <dbReference type="NCBI Taxonomy" id="2584124"/>
    <lineage>
        <taxon>Bacteria</taxon>
        <taxon>Pseudomonadati</taxon>
        <taxon>Pseudomonadota</taxon>
        <taxon>Alphaproteobacteria</taxon>
        <taxon>Sphingomonadales</taxon>
        <taxon>Erythrobacteraceae</taxon>
        <taxon>Erythrobacter/Porphyrobacter group</taxon>
        <taxon>Erythrobacter</taxon>
    </lineage>
</organism>
<dbReference type="SMART" id="SM01400">
    <property type="entry name" value="Pribosyltran_N"/>
    <property type="match status" value="1"/>
</dbReference>
<dbReference type="OrthoDB" id="324294at2"/>
<dbReference type="GO" id="GO:0000287">
    <property type="term" value="F:magnesium ion binding"/>
    <property type="evidence" value="ECO:0007669"/>
    <property type="project" value="InterPro"/>
</dbReference>
<dbReference type="GO" id="GO:0005524">
    <property type="term" value="F:ATP binding"/>
    <property type="evidence" value="ECO:0007669"/>
    <property type="project" value="UniProtKB-KW"/>
</dbReference>
<evidence type="ECO:0000256" key="3">
    <source>
        <dbReference type="ARBA" id="ARBA00022727"/>
    </source>
</evidence>
<protein>
    <recommendedName>
        <fullName evidence="1">ribose-phosphate diphosphokinase</fullName>
        <ecNumber evidence="1">2.7.6.1</ecNumber>
    </recommendedName>
</protein>
<sequence length="327" mass="35101">MAGPVLFALNTSRDFAERVAIDLGVSIARHEERDFERGEHKVRPLAPVGRRDVYVVQSLHGEHGATANDKLIRLLFFIGALKDAGAASVTAICPYLAYSRKDRRTKPGDPVSSRYIAALFESVETDRVITLEVHNISAFENAFRSCRSEHLSLARIFAQHLEPILGAGAVAVVSPDAGGNKRAELLRHELEAILGRGVGKSIMDKHRSKGIVSGTLFAGDLTGSTAIIVDDLISSGTTILRACKASRAAGANKVIAIAGHAMFTADSPLWGDDAPDAVIVTDTIPLAIDLSKEARRRVQVIETAPLVASVVERLQSGEPISELLPYD</sequence>
<dbReference type="PANTHER" id="PTHR10210">
    <property type="entry name" value="RIBOSE-PHOSPHATE DIPHOSPHOKINASE FAMILY MEMBER"/>
    <property type="match status" value="1"/>
</dbReference>
<evidence type="ECO:0000259" key="8">
    <source>
        <dbReference type="Pfam" id="PF13793"/>
    </source>
</evidence>
<dbReference type="FunFam" id="3.40.50.2020:FF:000014">
    <property type="entry name" value="Ribose-phosphate pyrophosphokinase 1"/>
    <property type="match status" value="1"/>
</dbReference>
<dbReference type="SUPFAM" id="SSF53271">
    <property type="entry name" value="PRTase-like"/>
    <property type="match status" value="2"/>
</dbReference>
<dbReference type="Gene3D" id="3.40.50.2020">
    <property type="match status" value="2"/>
</dbReference>